<dbReference type="Proteomes" id="UP000078595">
    <property type="component" value="Chromosome 3"/>
</dbReference>
<reference evidence="4" key="2">
    <citation type="submission" date="2024-02" db="EMBL/GenBank/DDBJ databases">
        <title>Comparative genomics of Cryptococcus and Kwoniella reveals pathogenesis evolution and contrasting modes of karyotype evolution via chromosome fusion or intercentromeric recombination.</title>
        <authorList>
            <person name="Coelho M.A."/>
            <person name="David-Palma M."/>
            <person name="Shea T."/>
            <person name="Bowers K."/>
            <person name="McGinley-Smith S."/>
            <person name="Mohammad A.W."/>
            <person name="Gnirke A."/>
            <person name="Yurkov A.M."/>
            <person name="Nowrousian M."/>
            <person name="Sun S."/>
            <person name="Cuomo C.A."/>
            <person name="Heitman J."/>
        </authorList>
    </citation>
    <scope>NUCLEOTIDE SEQUENCE</scope>
    <source>
        <strain evidence="4">CBS 10117</strain>
    </source>
</reference>
<evidence type="ECO:0000313" key="4">
    <source>
        <dbReference type="EMBL" id="WWC59842.1"/>
    </source>
</evidence>
<proteinExistence type="predicted"/>
<dbReference type="GO" id="GO:0000976">
    <property type="term" value="F:transcription cis-regulatory region binding"/>
    <property type="evidence" value="ECO:0007669"/>
    <property type="project" value="TreeGrafter"/>
</dbReference>
<dbReference type="PANTHER" id="PTHR37534:SF7">
    <property type="entry name" value="TRANSCRIPTIONAL ACTIVATOR PROTEIN UGA3"/>
    <property type="match status" value="1"/>
</dbReference>
<sequence>MPVPHNHQPISSPLSTMHTGPVLSAENDPLLQTLFAPDHSSSSLGNNPLIPNPQQFMTTDPFIKALFGTDFILPIDLHSPNNTLEQTHSNEYQPQGALISLPLDQSSSIWTSFAEGDNWMTREPDEGEDEPLLEYFMKIASTTVVVRGSPTPTGKFFTDLAEMASTNSHSALMHAVLCVSAQHLANWSQKAGDVAKAVTFGDSACRHKLEAISLLRRSNDETDGLSPAVMVMLNLSALLKGESDIIPSFLNRTTYLLGKVQKPSSYSFLPSIAAVHAAHVGFYSLSLAEQTDVTDLFKSWDDSSNWQQQAEDVCVFMFGVHKNLFLLLLRVNQMALQAASLTRTAEISPSNMNMNMAQLELEAEASDIRTELRNDVLFEAKYKIGTSGIGNEFYRLAVIIIILTSVFLIPSGHSRLHRCVDDLLKISQGYSLGMEIGLCWPLIIVASEAGSHQRSGCISLIQKFQWKGSSGPQWVETVVTEVWKARDAVEIKTWRDIVVAAGSPLII</sequence>
<dbReference type="AlphaFoldDB" id="A0AAJ8MG58"/>
<keyword evidence="5" id="KW-1185">Reference proteome</keyword>
<dbReference type="RefSeq" id="XP_065824609.1">
    <property type="nucleotide sequence ID" value="XM_065968537.1"/>
</dbReference>
<gene>
    <name evidence="4" type="ORF">I303_102404</name>
</gene>
<evidence type="ECO:0000256" key="2">
    <source>
        <dbReference type="ARBA" id="ARBA00023242"/>
    </source>
</evidence>
<dbReference type="GO" id="GO:0045944">
    <property type="term" value="P:positive regulation of transcription by RNA polymerase II"/>
    <property type="evidence" value="ECO:0007669"/>
    <property type="project" value="TreeGrafter"/>
</dbReference>
<reference evidence="4" key="1">
    <citation type="submission" date="2013-07" db="EMBL/GenBank/DDBJ databases">
        <authorList>
            <consortium name="The Broad Institute Genome Sequencing Platform"/>
            <person name="Cuomo C."/>
            <person name="Litvintseva A."/>
            <person name="Chen Y."/>
            <person name="Heitman J."/>
            <person name="Sun S."/>
            <person name="Springer D."/>
            <person name="Dromer F."/>
            <person name="Young S.K."/>
            <person name="Zeng Q."/>
            <person name="Gargeya S."/>
            <person name="Fitzgerald M."/>
            <person name="Abouelleil A."/>
            <person name="Alvarado L."/>
            <person name="Berlin A.M."/>
            <person name="Chapman S.B."/>
            <person name="Dewar J."/>
            <person name="Goldberg J."/>
            <person name="Griggs A."/>
            <person name="Gujja S."/>
            <person name="Hansen M."/>
            <person name="Howarth C."/>
            <person name="Imamovic A."/>
            <person name="Larimer J."/>
            <person name="McCowan C."/>
            <person name="Murphy C."/>
            <person name="Pearson M."/>
            <person name="Priest M."/>
            <person name="Roberts A."/>
            <person name="Saif S."/>
            <person name="Shea T."/>
            <person name="Sykes S."/>
            <person name="Wortman J."/>
            <person name="Nusbaum C."/>
            <person name="Birren B."/>
        </authorList>
    </citation>
    <scope>NUCLEOTIDE SEQUENCE</scope>
    <source>
        <strain evidence="4">CBS 10117</strain>
    </source>
</reference>
<dbReference type="Pfam" id="PF11951">
    <property type="entry name" value="Fungal_trans_2"/>
    <property type="match status" value="1"/>
</dbReference>
<evidence type="ECO:0000256" key="1">
    <source>
        <dbReference type="ARBA" id="ARBA00004123"/>
    </source>
</evidence>
<keyword evidence="2" id="KW-0539">Nucleus</keyword>
<dbReference type="KEGG" id="kdj:28966117"/>
<dbReference type="InterPro" id="IPR021858">
    <property type="entry name" value="Fun_TF"/>
</dbReference>
<dbReference type="PANTHER" id="PTHR37534">
    <property type="entry name" value="TRANSCRIPTIONAL ACTIVATOR PROTEIN UGA3"/>
    <property type="match status" value="1"/>
</dbReference>
<protein>
    <submittedName>
        <fullName evidence="4">Uncharacterized protein</fullName>
    </submittedName>
</protein>
<feature type="region of interest" description="Disordered" evidence="3">
    <location>
        <begin position="1"/>
        <end position="23"/>
    </location>
</feature>
<evidence type="ECO:0000256" key="3">
    <source>
        <dbReference type="SAM" id="MobiDB-lite"/>
    </source>
</evidence>
<evidence type="ECO:0000313" key="5">
    <source>
        <dbReference type="Proteomes" id="UP000078595"/>
    </source>
</evidence>
<dbReference type="GO" id="GO:0005634">
    <property type="term" value="C:nucleus"/>
    <property type="evidence" value="ECO:0007669"/>
    <property type="project" value="UniProtKB-SubCell"/>
</dbReference>
<organism evidence="4 5">
    <name type="scientific">Kwoniella dejecticola CBS 10117</name>
    <dbReference type="NCBI Taxonomy" id="1296121"/>
    <lineage>
        <taxon>Eukaryota</taxon>
        <taxon>Fungi</taxon>
        <taxon>Dikarya</taxon>
        <taxon>Basidiomycota</taxon>
        <taxon>Agaricomycotina</taxon>
        <taxon>Tremellomycetes</taxon>
        <taxon>Tremellales</taxon>
        <taxon>Cryptococcaceae</taxon>
        <taxon>Kwoniella</taxon>
    </lineage>
</organism>
<name>A0AAJ8MG58_9TREE</name>
<accession>A0AAJ8MG58</accession>
<dbReference type="GO" id="GO:0003700">
    <property type="term" value="F:DNA-binding transcription factor activity"/>
    <property type="evidence" value="ECO:0007669"/>
    <property type="project" value="TreeGrafter"/>
</dbReference>
<comment type="subcellular location">
    <subcellularLocation>
        <location evidence="1">Nucleus</location>
    </subcellularLocation>
</comment>
<dbReference type="EMBL" id="CP144532">
    <property type="protein sequence ID" value="WWC59842.1"/>
    <property type="molecule type" value="Genomic_DNA"/>
</dbReference>
<feature type="compositionally biased region" description="Polar residues" evidence="3">
    <location>
        <begin position="8"/>
        <end position="18"/>
    </location>
</feature>
<dbReference type="GeneID" id="28966117"/>